<evidence type="ECO:0000313" key="1">
    <source>
        <dbReference type="EMBL" id="SHG88932.1"/>
    </source>
</evidence>
<evidence type="ECO:0000313" key="2">
    <source>
        <dbReference type="Proteomes" id="UP000189796"/>
    </source>
</evidence>
<proteinExistence type="predicted"/>
<dbReference type="RefSeq" id="WP_154072236.1">
    <property type="nucleotide sequence ID" value="NZ_LT670817.1"/>
</dbReference>
<name>A0A1M5NHG4_9BRAD</name>
<protein>
    <submittedName>
        <fullName evidence="1">Uncharacterized protein</fullName>
    </submittedName>
</protein>
<gene>
    <name evidence="1" type="ORF">SAMN05443248_2998</name>
</gene>
<dbReference type="Proteomes" id="UP000189796">
    <property type="component" value="Chromosome I"/>
</dbReference>
<sequence length="57" mass="6520">MQSARYNAHFADLDLIEFTNDEIVARYHAGLSLSWQQRKDAERIIAARAPTMQQAAE</sequence>
<reference evidence="1 2" key="1">
    <citation type="submission" date="2016-11" db="EMBL/GenBank/DDBJ databases">
        <authorList>
            <person name="Jaros S."/>
            <person name="Januszkiewicz K."/>
            <person name="Wedrychowicz H."/>
        </authorList>
    </citation>
    <scope>NUCLEOTIDE SEQUENCE [LARGE SCALE GENOMIC DNA]</scope>
    <source>
        <strain evidence="1 2">GAS138</strain>
    </source>
</reference>
<dbReference type="EMBL" id="LT670817">
    <property type="protein sequence ID" value="SHG88932.1"/>
    <property type="molecule type" value="Genomic_DNA"/>
</dbReference>
<dbReference type="AlphaFoldDB" id="A0A1M5NHG4"/>
<accession>A0A1M5NHG4</accession>
<organism evidence="1 2">
    <name type="scientific">Bradyrhizobium erythrophlei</name>
    <dbReference type="NCBI Taxonomy" id="1437360"/>
    <lineage>
        <taxon>Bacteria</taxon>
        <taxon>Pseudomonadati</taxon>
        <taxon>Pseudomonadota</taxon>
        <taxon>Alphaproteobacteria</taxon>
        <taxon>Hyphomicrobiales</taxon>
        <taxon>Nitrobacteraceae</taxon>
        <taxon>Bradyrhizobium</taxon>
    </lineage>
</organism>